<dbReference type="GO" id="GO:0005634">
    <property type="term" value="C:nucleus"/>
    <property type="evidence" value="ECO:0007669"/>
    <property type="project" value="UniProtKB-SubCell"/>
</dbReference>
<comment type="subcellular location">
    <subcellularLocation>
        <location evidence="5">Nucleus</location>
    </subcellularLocation>
</comment>
<dbReference type="GO" id="GO:0003700">
    <property type="term" value="F:DNA-binding transcription factor activity"/>
    <property type="evidence" value="ECO:0007669"/>
    <property type="project" value="InterPro"/>
</dbReference>
<dbReference type="STRING" id="37653.A0A0L8FLF7"/>
<dbReference type="PROSITE" id="PS50252">
    <property type="entry name" value="TBOX_3"/>
    <property type="match status" value="1"/>
</dbReference>
<evidence type="ECO:0000313" key="8">
    <source>
        <dbReference type="EMBL" id="KOF65556.1"/>
    </source>
</evidence>
<dbReference type="Gene3D" id="2.60.40.820">
    <property type="entry name" value="Transcription factor, T-box"/>
    <property type="match status" value="1"/>
</dbReference>
<dbReference type="InterPro" id="IPR036960">
    <property type="entry name" value="T-box_sf"/>
</dbReference>
<dbReference type="EMBL" id="KQ429180">
    <property type="protein sequence ID" value="KOF65556.1"/>
    <property type="molecule type" value="Genomic_DNA"/>
</dbReference>
<organism evidence="8">
    <name type="scientific">Octopus bimaculoides</name>
    <name type="common">California two-spotted octopus</name>
    <dbReference type="NCBI Taxonomy" id="37653"/>
    <lineage>
        <taxon>Eukaryota</taxon>
        <taxon>Metazoa</taxon>
        <taxon>Spiralia</taxon>
        <taxon>Lophotrochozoa</taxon>
        <taxon>Mollusca</taxon>
        <taxon>Cephalopoda</taxon>
        <taxon>Coleoidea</taxon>
        <taxon>Octopodiformes</taxon>
        <taxon>Octopoda</taxon>
        <taxon>Incirrata</taxon>
        <taxon>Octopodidae</taxon>
        <taxon>Octopus</taxon>
    </lineage>
</organism>
<evidence type="ECO:0000256" key="3">
    <source>
        <dbReference type="ARBA" id="ARBA00023163"/>
    </source>
</evidence>
<evidence type="ECO:0000256" key="4">
    <source>
        <dbReference type="ARBA" id="ARBA00023242"/>
    </source>
</evidence>
<comment type="caution">
    <text evidence="5">Lacks conserved residue(s) required for the propagation of feature annotation.</text>
</comment>
<dbReference type="AlphaFoldDB" id="A0A0L8FLF7"/>
<evidence type="ECO:0000256" key="5">
    <source>
        <dbReference type="PROSITE-ProRule" id="PRU00201"/>
    </source>
</evidence>
<keyword evidence="1" id="KW-0805">Transcription regulation</keyword>
<evidence type="ECO:0000256" key="1">
    <source>
        <dbReference type="ARBA" id="ARBA00023015"/>
    </source>
</evidence>
<proteinExistence type="predicted"/>
<dbReference type="SUPFAM" id="SSF49417">
    <property type="entry name" value="p53-like transcription factors"/>
    <property type="match status" value="1"/>
</dbReference>
<feature type="region of interest" description="Disordered" evidence="6">
    <location>
        <begin position="70"/>
        <end position="96"/>
    </location>
</feature>
<keyword evidence="4 5" id="KW-0539">Nucleus</keyword>
<protein>
    <recommendedName>
        <fullName evidence="7">T-box domain-containing protein</fullName>
    </recommendedName>
</protein>
<evidence type="ECO:0000256" key="2">
    <source>
        <dbReference type="ARBA" id="ARBA00023125"/>
    </source>
</evidence>
<sequence length="124" mass="13901">MIYQGNSSFEGNMAYNHPFLLHRPADYGMGSLLSAAQHPYLPVALQPPGLHTSILPKLQQTVARSQIASATDLLPHPQHLRPIRSLEPPENEVRDDPKVELESKDLWEQFHVLGTEMVITKSGR</sequence>
<keyword evidence="3" id="KW-0804">Transcription</keyword>
<dbReference type="Pfam" id="PF00907">
    <property type="entry name" value="T-box"/>
    <property type="match status" value="1"/>
</dbReference>
<feature type="domain" description="T-box" evidence="7">
    <location>
        <begin position="101"/>
        <end position="124"/>
    </location>
</feature>
<dbReference type="InterPro" id="IPR046360">
    <property type="entry name" value="T-box_DNA-bd"/>
</dbReference>
<evidence type="ECO:0000259" key="7">
    <source>
        <dbReference type="PROSITE" id="PS50252"/>
    </source>
</evidence>
<dbReference type="GO" id="GO:0003677">
    <property type="term" value="F:DNA binding"/>
    <property type="evidence" value="ECO:0007669"/>
    <property type="project" value="UniProtKB-UniRule"/>
</dbReference>
<accession>A0A0L8FLF7</accession>
<dbReference type="OrthoDB" id="6161275at2759"/>
<name>A0A0L8FLF7_OCTBM</name>
<gene>
    <name evidence="8" type="ORF">OCBIM_22015178mg</name>
</gene>
<reference evidence="8" key="1">
    <citation type="submission" date="2015-07" db="EMBL/GenBank/DDBJ databases">
        <title>MeaNS - Measles Nucleotide Surveillance Program.</title>
        <authorList>
            <person name="Tran T."/>
            <person name="Druce J."/>
        </authorList>
    </citation>
    <scope>NUCLEOTIDE SEQUENCE</scope>
    <source>
        <strain evidence="8">UCB-OBI-ISO-001</strain>
        <tissue evidence="8">Gonad</tissue>
    </source>
</reference>
<dbReference type="GO" id="GO:0045893">
    <property type="term" value="P:positive regulation of DNA-templated transcription"/>
    <property type="evidence" value="ECO:0007669"/>
    <property type="project" value="InterPro"/>
</dbReference>
<dbReference type="InterPro" id="IPR008967">
    <property type="entry name" value="p53-like_TF_DNA-bd_sf"/>
</dbReference>
<evidence type="ECO:0000256" key="6">
    <source>
        <dbReference type="SAM" id="MobiDB-lite"/>
    </source>
</evidence>
<keyword evidence="2 5" id="KW-0238">DNA-binding</keyword>